<protein>
    <submittedName>
        <fullName evidence="1">Uncharacterized protein</fullName>
    </submittedName>
</protein>
<organism evidence="1 2">
    <name type="scientific">Gossypium arboreum</name>
    <name type="common">Tree cotton</name>
    <name type="synonym">Gossypium nanking</name>
    <dbReference type="NCBI Taxonomy" id="29729"/>
    <lineage>
        <taxon>Eukaryota</taxon>
        <taxon>Viridiplantae</taxon>
        <taxon>Streptophyta</taxon>
        <taxon>Embryophyta</taxon>
        <taxon>Tracheophyta</taxon>
        <taxon>Spermatophyta</taxon>
        <taxon>Magnoliopsida</taxon>
        <taxon>eudicotyledons</taxon>
        <taxon>Gunneridae</taxon>
        <taxon>Pentapetalae</taxon>
        <taxon>rosids</taxon>
        <taxon>malvids</taxon>
        <taxon>Malvales</taxon>
        <taxon>Malvaceae</taxon>
        <taxon>Malvoideae</taxon>
        <taxon>Gossypium</taxon>
    </lineage>
</organism>
<keyword evidence="2" id="KW-1185">Reference proteome</keyword>
<accession>A0A0B0NQB1</accession>
<proteinExistence type="predicted"/>
<evidence type="ECO:0000313" key="2">
    <source>
        <dbReference type="Proteomes" id="UP000032142"/>
    </source>
</evidence>
<dbReference type="Proteomes" id="UP000032142">
    <property type="component" value="Unassembled WGS sequence"/>
</dbReference>
<sequence>MRASKLVEWSEFIMDTIHVIKFRAMVLCVLPVAR</sequence>
<dbReference type="AlphaFoldDB" id="A0A0B0NQB1"/>
<reference evidence="2" key="1">
    <citation type="submission" date="2014-09" db="EMBL/GenBank/DDBJ databases">
        <authorList>
            <person name="Mudge J."/>
            <person name="Ramaraj T."/>
            <person name="Lindquist I.E."/>
            <person name="Bharti A.K."/>
            <person name="Sundararajan A."/>
            <person name="Cameron C.T."/>
            <person name="Woodward J.E."/>
            <person name="May G.D."/>
            <person name="Brubaker C."/>
            <person name="Broadhvest J."/>
            <person name="Wilkins T.A."/>
        </authorList>
    </citation>
    <scope>NUCLEOTIDE SEQUENCE</scope>
    <source>
        <strain evidence="2">cv. AKA8401</strain>
    </source>
</reference>
<name>A0A0B0NQB1_GOSAR</name>
<evidence type="ECO:0000313" key="1">
    <source>
        <dbReference type="EMBL" id="KHG14009.1"/>
    </source>
</evidence>
<dbReference type="EMBL" id="KN400690">
    <property type="protein sequence ID" value="KHG14009.1"/>
    <property type="molecule type" value="Genomic_DNA"/>
</dbReference>
<gene>
    <name evidence="1" type="ORF">F383_18747</name>
</gene>